<organism evidence="3 4">
    <name type="scientific">Eubucco bourcierii</name>
    <name type="common">red-headed barbet</name>
    <dbReference type="NCBI Taxonomy" id="91767"/>
    <lineage>
        <taxon>Eukaryota</taxon>
        <taxon>Metazoa</taxon>
        <taxon>Chordata</taxon>
        <taxon>Craniata</taxon>
        <taxon>Vertebrata</taxon>
        <taxon>Euteleostomi</taxon>
        <taxon>Archelosauria</taxon>
        <taxon>Archosauria</taxon>
        <taxon>Dinosauria</taxon>
        <taxon>Saurischia</taxon>
        <taxon>Theropoda</taxon>
        <taxon>Coelurosauria</taxon>
        <taxon>Aves</taxon>
        <taxon>Neognathae</taxon>
        <taxon>Neoaves</taxon>
        <taxon>Telluraves</taxon>
        <taxon>Coraciimorphae</taxon>
        <taxon>Piciformes</taxon>
        <taxon>Ramphastidae</taxon>
        <taxon>Eubucco</taxon>
    </lineage>
</organism>
<dbReference type="SUPFAM" id="SSF54001">
    <property type="entry name" value="Cysteine proteinases"/>
    <property type="match status" value="1"/>
</dbReference>
<feature type="compositionally biased region" description="Basic and acidic residues" evidence="1">
    <location>
        <begin position="539"/>
        <end position="558"/>
    </location>
</feature>
<feature type="region of interest" description="Disordered" evidence="1">
    <location>
        <begin position="537"/>
        <end position="571"/>
    </location>
</feature>
<evidence type="ECO:0000313" key="3">
    <source>
        <dbReference type="EMBL" id="NXF93724.1"/>
    </source>
</evidence>
<dbReference type="GO" id="GO:0030576">
    <property type="term" value="P:Cajal body organization"/>
    <property type="evidence" value="ECO:0007669"/>
    <property type="project" value="InterPro"/>
</dbReference>
<comment type="caution">
    <text evidence="3">The sequence shown here is derived from an EMBL/GenBank/DDBJ whole genome shotgun (WGS) entry which is preliminary data.</text>
</comment>
<sequence>MDTQKTTNGLQVIGEGTGIGKSTLHMVGYLGKNSNLVETTAHEYCPVCKEKGQIQVLRTYRINFQESIFLCENPQCIYPLGYKPLNSIITSADSENYQIPPTHKKRKLSVISDLSPVESHPKKARTNNVSVECTISADSFVKDYQNSLCIPKSSLHDVLQNDQQKPASSVESCLQKVDFGTTTTTSYQESPPKTFSPRTQLLANSELCSAASEVLLKDDEGSTNNKDLCLQWRNSHKLCWLDCILSALVHLETLKFALSEEYNDETCLLQKLLTKYDQATVLLNNCKRNKVKDVLPKAESHLNEIRNRMFTQLQPQLKCELGKEESPVFALPLLLRMDRQAEKLFLHSFSVKFDCVCCGYKEQNRFRKTLTTFTNIIPDWHPLRAIYVGPCNNCNDRAQRRQVILEKVPSILMLHFVEGLPHNNLKNYSFQFEGGTYQITCVVQYQTDKKHFITWSSNPDGTWLECDDLKGPYCRRHKRFEVPPSEIHIVIWEKKTSHMPEEPNSHFQSKNTEDFPLSNTRLNSRVLHSASDNAVDNTTAEHCKEDSVRTSDKERQWAPEDETTTHCGLENPAHDDLVTLILEEIKVDSEGKSLPNGQMERNNLVEMGTLQQQESALSPNAPYTRELAGTSLAMNNKCMLYENSNICLPLEESNPANIAPPVPKIQNLDPQNSLLAPRADSRTNLPDREHGLNSELQLNKKLSPVKDIIQKSLDLKDASKIVGNSQVADSTANKSFQPSHKDQKGFVGSWVKKLLSKNTSFLSSSASTLKNQRSCKSPSVQKISEMWLPVKGASNFGGFQSRGIAKTMETPKSVVPQNGNTPPLPNFKVFSQSTHVPTANHTNFSGLTWNKSRNTLGTLGKVTQSHSPGHNSVKAEESDSDKTKKLRLKLLKKLNAKKKKLASLDRLAVEQMKHEKPVSGDVSTPLETASHNDSELLQSFLRELQYQMDAAESESGCTSHSSSDEILAELLSPTSTVASLEAPKSEDECMYMEMVDGSVPVAVSDEQTSMSPAPMTSEDHNYYSPVKDSHMELLTVSKPNVKKLDFESPVREDIFEDLFSISAPSSMAGDIDLPHFDESLFETW</sequence>
<feature type="region of interest" description="Disordered" evidence="1">
    <location>
        <begin position="858"/>
        <end position="882"/>
    </location>
</feature>
<dbReference type="PANTHER" id="PTHR15294">
    <property type="entry name" value="RETINOVIN-RELATED"/>
    <property type="match status" value="1"/>
</dbReference>
<keyword evidence="4" id="KW-1185">Reference proteome</keyword>
<dbReference type="OrthoDB" id="6160353at2759"/>
<protein>
    <submittedName>
        <fullName evidence="3">USPL1 isopeptidase</fullName>
    </submittedName>
</protein>
<dbReference type="GO" id="GO:0015030">
    <property type="term" value="C:Cajal body"/>
    <property type="evidence" value="ECO:0007669"/>
    <property type="project" value="TreeGrafter"/>
</dbReference>
<evidence type="ECO:0000259" key="2">
    <source>
        <dbReference type="PROSITE" id="PS50235"/>
    </source>
</evidence>
<dbReference type="InterPro" id="IPR033505">
    <property type="entry name" value="USPL1"/>
</dbReference>
<reference evidence="3 4" key="1">
    <citation type="submission" date="2019-09" db="EMBL/GenBank/DDBJ databases">
        <title>Bird 10,000 Genomes (B10K) Project - Family phase.</title>
        <authorList>
            <person name="Zhang G."/>
        </authorList>
    </citation>
    <scope>NUCLEOTIDE SEQUENCE [LARGE SCALE GENOMIC DNA]</scope>
    <source>
        <strain evidence="3">B10K-DU-001-04</strain>
        <tissue evidence="3">Muscle</tissue>
    </source>
</reference>
<feature type="compositionally biased region" description="Basic and acidic residues" evidence="1">
    <location>
        <begin position="873"/>
        <end position="882"/>
    </location>
</feature>
<dbReference type="InterPro" id="IPR029388">
    <property type="entry name" value="DUF4650"/>
</dbReference>
<dbReference type="Pfam" id="PF15509">
    <property type="entry name" value="DUF4650"/>
    <property type="match status" value="1"/>
</dbReference>
<dbReference type="GO" id="GO:0016926">
    <property type="term" value="P:protein desumoylation"/>
    <property type="evidence" value="ECO:0007669"/>
    <property type="project" value="TreeGrafter"/>
</dbReference>
<gene>
    <name evidence="3" type="primary">Uspl1</name>
    <name evidence="3" type="ORF">EUBBOU_R12923</name>
</gene>
<feature type="compositionally biased region" description="Polar residues" evidence="1">
    <location>
        <begin position="858"/>
        <end position="870"/>
    </location>
</feature>
<dbReference type="PANTHER" id="PTHR15294:SF3">
    <property type="entry name" value="SUMO-SPECIFIC ISOPEPTIDASE USPL1"/>
    <property type="match status" value="1"/>
</dbReference>
<feature type="non-terminal residue" evidence="3">
    <location>
        <position position="1"/>
    </location>
</feature>
<dbReference type="InterPro" id="IPR028889">
    <property type="entry name" value="USP"/>
</dbReference>
<dbReference type="PROSITE" id="PS50235">
    <property type="entry name" value="USP_3"/>
    <property type="match status" value="1"/>
</dbReference>
<proteinExistence type="predicted"/>
<feature type="region of interest" description="Disordered" evidence="1">
    <location>
        <begin position="674"/>
        <end position="693"/>
    </location>
</feature>
<dbReference type="GO" id="GO:0032183">
    <property type="term" value="F:SUMO binding"/>
    <property type="evidence" value="ECO:0007669"/>
    <property type="project" value="InterPro"/>
</dbReference>
<name>A0A7K8XSN9_9PICI</name>
<dbReference type="Pfam" id="PF15499">
    <property type="entry name" value="Peptidase_C98"/>
    <property type="match status" value="1"/>
</dbReference>
<feature type="compositionally biased region" description="Basic and acidic residues" evidence="1">
    <location>
        <begin position="679"/>
        <end position="692"/>
    </location>
</feature>
<dbReference type="AlphaFoldDB" id="A0A7K8XSN9"/>
<feature type="non-terminal residue" evidence="3">
    <location>
        <position position="1084"/>
    </location>
</feature>
<evidence type="ECO:0000313" key="4">
    <source>
        <dbReference type="Proteomes" id="UP000583613"/>
    </source>
</evidence>
<feature type="domain" description="USP" evidence="2">
    <location>
        <begin position="230"/>
        <end position="495"/>
    </location>
</feature>
<accession>A0A7K8XSN9</accession>
<evidence type="ECO:0000256" key="1">
    <source>
        <dbReference type="SAM" id="MobiDB-lite"/>
    </source>
</evidence>
<dbReference type="InterPro" id="IPR028890">
    <property type="entry name" value="Peptidase_C98"/>
</dbReference>
<dbReference type="EMBL" id="VWZE01017131">
    <property type="protein sequence ID" value="NXF93724.1"/>
    <property type="molecule type" value="Genomic_DNA"/>
</dbReference>
<dbReference type="InterPro" id="IPR038765">
    <property type="entry name" value="Papain-like_cys_pep_sf"/>
</dbReference>
<dbReference type="Proteomes" id="UP000583613">
    <property type="component" value="Unassembled WGS sequence"/>
</dbReference>